<feature type="compositionally biased region" description="Basic residues" evidence="2">
    <location>
        <begin position="1"/>
        <end position="13"/>
    </location>
</feature>
<evidence type="ECO:0000256" key="1">
    <source>
        <dbReference type="SAM" id="Coils"/>
    </source>
</evidence>
<dbReference type="SUPFAM" id="SSF48452">
    <property type="entry name" value="TPR-like"/>
    <property type="match status" value="1"/>
</dbReference>
<dbReference type="InterPro" id="IPR011990">
    <property type="entry name" value="TPR-like_helical_dom_sf"/>
</dbReference>
<evidence type="ECO:0000313" key="3">
    <source>
        <dbReference type="EMBL" id="SHE32562.1"/>
    </source>
</evidence>
<feature type="coiled-coil region" evidence="1">
    <location>
        <begin position="177"/>
        <end position="204"/>
    </location>
</feature>
<dbReference type="OrthoDB" id="1666804at2"/>
<dbReference type="Gene3D" id="1.25.40.10">
    <property type="entry name" value="Tetratricopeptide repeat domain"/>
    <property type="match status" value="1"/>
</dbReference>
<sequence length="360" mass="39609">MGKASRQMKKKQKNKEEQAINMANRETEEKLREQMEHGEYEKAIETIAELVQAGDVKPEFMYDAAYSYFMAGDYDRSANWVTNTLTADPGHIDARILLARLCILQDRPDDGLAVFDFILENYGTALSDEKKEEIEEIVAFYGRNEKAKIVRDYPHIAKFLHLDGEKAEPEDKAAALLSSLKAKVAEASEKASQVKEQAAAVKDKAVEAVAGAADAAADAAAKKPADILQALRAKLAEAKEEAGEKIAGAVSKPAAEPKVATQDSESHTAAELMLREVEAQNAGAARKIEMLNSFAGGLYLERDLKGAELLLSEALKTDAQSDYTLRNMALLQLEMGNRERALKFASLMKQADFLLLRTLR</sequence>
<organism evidence="3 4">
    <name type="scientific">Schwartzia succinivorans DSM 10502</name>
    <dbReference type="NCBI Taxonomy" id="1123243"/>
    <lineage>
        <taxon>Bacteria</taxon>
        <taxon>Bacillati</taxon>
        <taxon>Bacillota</taxon>
        <taxon>Negativicutes</taxon>
        <taxon>Selenomonadales</taxon>
        <taxon>Selenomonadaceae</taxon>
        <taxon>Schwartzia</taxon>
    </lineage>
</organism>
<name>A0A1M4SK79_9FIRM</name>
<gene>
    <name evidence="3" type="ORF">SAMN02745190_00163</name>
</gene>
<keyword evidence="1" id="KW-0175">Coiled coil</keyword>
<dbReference type="STRING" id="1123243.SAMN02745190_00163"/>
<keyword evidence="4" id="KW-1185">Reference proteome</keyword>
<proteinExistence type="predicted"/>
<dbReference type="Pfam" id="PF12895">
    <property type="entry name" value="ANAPC3"/>
    <property type="match status" value="1"/>
</dbReference>
<evidence type="ECO:0000256" key="2">
    <source>
        <dbReference type="SAM" id="MobiDB-lite"/>
    </source>
</evidence>
<dbReference type="RefSeq" id="WP_094756383.1">
    <property type="nucleotide sequence ID" value="NZ_FQUG01000002.1"/>
</dbReference>
<reference evidence="3 4" key="1">
    <citation type="submission" date="2016-11" db="EMBL/GenBank/DDBJ databases">
        <authorList>
            <person name="Jaros S."/>
            <person name="Januszkiewicz K."/>
            <person name="Wedrychowicz H."/>
        </authorList>
    </citation>
    <scope>NUCLEOTIDE SEQUENCE [LARGE SCALE GENOMIC DNA]</scope>
    <source>
        <strain evidence="3 4">DSM 10502</strain>
    </source>
</reference>
<protein>
    <submittedName>
        <fullName evidence="3">Anaphase-promoting complex, cyclosome, subunit 3</fullName>
    </submittedName>
</protein>
<dbReference type="Proteomes" id="UP000184404">
    <property type="component" value="Unassembled WGS sequence"/>
</dbReference>
<accession>A0A1M4SK79</accession>
<dbReference type="AlphaFoldDB" id="A0A1M4SK79"/>
<dbReference type="EMBL" id="FQUG01000002">
    <property type="protein sequence ID" value="SHE32562.1"/>
    <property type="molecule type" value="Genomic_DNA"/>
</dbReference>
<feature type="region of interest" description="Disordered" evidence="2">
    <location>
        <begin position="1"/>
        <end position="32"/>
    </location>
</feature>
<evidence type="ECO:0000313" key="4">
    <source>
        <dbReference type="Proteomes" id="UP000184404"/>
    </source>
</evidence>